<evidence type="ECO:0000313" key="8">
    <source>
        <dbReference type="Proteomes" id="UP000003751"/>
    </source>
</evidence>
<dbReference type="GO" id="GO:0015833">
    <property type="term" value="P:peptide transport"/>
    <property type="evidence" value="ECO:0007669"/>
    <property type="project" value="TreeGrafter"/>
</dbReference>
<evidence type="ECO:0000256" key="1">
    <source>
        <dbReference type="ARBA" id="ARBA00005695"/>
    </source>
</evidence>
<proteinExistence type="inferred from homology"/>
<dbReference type="AlphaFoldDB" id="E7QZC4"/>
<organism evidence="6 8">
    <name type="scientific">Haladaptatus paucihalophilus DX253</name>
    <dbReference type="NCBI Taxonomy" id="797209"/>
    <lineage>
        <taxon>Archaea</taxon>
        <taxon>Methanobacteriati</taxon>
        <taxon>Methanobacteriota</taxon>
        <taxon>Stenosarchaea group</taxon>
        <taxon>Halobacteria</taxon>
        <taxon>Halobacteriales</taxon>
        <taxon>Haladaptataceae</taxon>
        <taxon>Haladaptatus</taxon>
    </lineage>
</organism>
<reference evidence="7" key="2">
    <citation type="submission" date="2016-11" db="EMBL/GenBank/DDBJ databases">
        <authorList>
            <person name="Jaros S."/>
            <person name="Januszkiewicz K."/>
            <person name="Wedrychowicz H."/>
        </authorList>
    </citation>
    <scope>NUCLEOTIDE SEQUENCE [LARGE SCALE GENOMIC DNA]</scope>
    <source>
        <strain evidence="7">DX253</strain>
    </source>
</reference>
<dbReference type="OrthoDB" id="233597at2157"/>
<feature type="region of interest" description="Disordered" evidence="4">
    <location>
        <begin position="12"/>
        <end position="32"/>
    </location>
</feature>
<protein>
    <submittedName>
        <fullName evidence="6">Extracellular solute-binding protein family 5</fullName>
    </submittedName>
    <submittedName>
        <fullName evidence="7">Peptide/nickel transport system substrate-binding protein</fullName>
    </submittedName>
</protein>
<dbReference type="Pfam" id="PF00496">
    <property type="entry name" value="SBP_bac_5"/>
    <property type="match status" value="1"/>
</dbReference>
<dbReference type="STRING" id="797209.GCA_000376445_03602"/>
<evidence type="ECO:0000256" key="4">
    <source>
        <dbReference type="SAM" id="MobiDB-lite"/>
    </source>
</evidence>
<reference evidence="6 8" key="1">
    <citation type="journal article" date="2014" name="ISME J.">
        <title>Trehalose/2-sulfotrehalose biosynthesis and glycine-betaine uptake are widely spread mechanisms for osmoadaptation in the Halobacteriales.</title>
        <authorList>
            <person name="Youssef N.H."/>
            <person name="Savage-Ashlock K.N."/>
            <person name="McCully A.L."/>
            <person name="Luedtke B."/>
            <person name="Shaw E.I."/>
            <person name="Hoff W.D."/>
            <person name="Elshahed M.S."/>
        </authorList>
    </citation>
    <scope>NUCLEOTIDE SEQUENCE [LARGE SCALE GENOMIC DNA]</scope>
    <source>
        <strain evidence="6 8">DX253</strain>
    </source>
</reference>
<dbReference type="PANTHER" id="PTHR30290">
    <property type="entry name" value="PERIPLASMIC BINDING COMPONENT OF ABC TRANSPORTER"/>
    <property type="match status" value="1"/>
</dbReference>
<evidence type="ECO:0000256" key="2">
    <source>
        <dbReference type="ARBA" id="ARBA00022448"/>
    </source>
</evidence>
<dbReference type="Proteomes" id="UP000003751">
    <property type="component" value="Unassembled WGS sequence"/>
</dbReference>
<comment type="similarity">
    <text evidence="1">Belongs to the bacterial solute-binding protein 5 family.</text>
</comment>
<dbReference type="SUPFAM" id="SSF53850">
    <property type="entry name" value="Periplasmic binding protein-like II"/>
    <property type="match status" value="1"/>
</dbReference>
<keyword evidence="9" id="KW-1185">Reference proteome</keyword>
<dbReference type="InterPro" id="IPR000914">
    <property type="entry name" value="SBP_5_dom"/>
</dbReference>
<dbReference type="EMBL" id="FRAN01000004">
    <property type="protein sequence ID" value="SHL03630.1"/>
    <property type="molecule type" value="Genomic_DNA"/>
</dbReference>
<dbReference type="Gene3D" id="3.40.190.10">
    <property type="entry name" value="Periplasmic binding protein-like II"/>
    <property type="match status" value="1"/>
</dbReference>
<dbReference type="PANTHER" id="PTHR30290:SF9">
    <property type="entry name" value="OLIGOPEPTIDE-BINDING PROTEIN APPA"/>
    <property type="match status" value="1"/>
</dbReference>
<keyword evidence="3" id="KW-0732">Signal</keyword>
<evidence type="ECO:0000313" key="9">
    <source>
        <dbReference type="Proteomes" id="UP000184203"/>
    </source>
</evidence>
<dbReference type="Proteomes" id="UP000184203">
    <property type="component" value="Unassembled WGS sequence"/>
</dbReference>
<name>E7QZC4_HALPU</name>
<evidence type="ECO:0000256" key="3">
    <source>
        <dbReference type="ARBA" id="ARBA00022729"/>
    </source>
</evidence>
<reference evidence="9" key="3">
    <citation type="submission" date="2016-11" db="EMBL/GenBank/DDBJ databases">
        <authorList>
            <person name="Varghese N."/>
            <person name="Submissions S."/>
        </authorList>
    </citation>
    <scope>NUCLEOTIDE SEQUENCE [LARGE SCALE GENOMIC DNA]</scope>
    <source>
        <strain evidence="9">DX253</strain>
    </source>
</reference>
<keyword evidence="2" id="KW-0813">Transport</keyword>
<dbReference type="GO" id="GO:1904680">
    <property type="term" value="F:peptide transmembrane transporter activity"/>
    <property type="evidence" value="ECO:0007669"/>
    <property type="project" value="TreeGrafter"/>
</dbReference>
<evidence type="ECO:0000313" key="6">
    <source>
        <dbReference type="EMBL" id="EFW90045.1"/>
    </source>
</evidence>
<evidence type="ECO:0000313" key="7">
    <source>
        <dbReference type="EMBL" id="SHL03630.1"/>
    </source>
</evidence>
<sequence length="583" mass="63970">MAGTAGAAALAGCSGGGDDDNGGDGTGDGSQIYDKKHISRVNQVPTNIQWNPSNPSSYAQASQNLLFDRFAQYNLAKNEFVPYAVTDWSFGDKSFTMKLRDGLTWANGDAVTADDIVTQLKLGMHTGTGYADYTKSIEAKDDSTVVMHFSQPVNKTIVKFQVLVNNHVQQKKSVFGKYLNKIEKDEKSGLHELQNFAWKEPIASGPFAFESTSQQQVVTKRRDDHPDSDKINFETYSYLYMEGNQSVYNAMTSNQIDSVATAFTPPHILDQLPKSWQEIKFPSGVGYGLVPQFDHKHAGDRAVRQAIAYVLDRKAIVKNAGPASKKPAELSVGIASSAVDKWLGDSRNDFTDYGKSESKTAKAEAVLKDAGYKKQGGTWHDSDGDVVKLPVQVPSGWSDWVTATQTVVDQLNSFGFKSSVDGRTFGNLQGQVWPNGNFVLASGSWLPGGGQATFPYFSLRQMMLENYRGFTYNYPAANENRGGNHGTVTVPKRGGSGEMTVNPSERLKAMSHATDEAKVTEIAVEQAWVTNQDLPMLPVAEKQTQSFLTGDVWDIPEKGAEVSKVRWPETWLPRLGKMNYASN</sequence>
<accession>E7QZC4</accession>
<evidence type="ECO:0000259" key="5">
    <source>
        <dbReference type="Pfam" id="PF00496"/>
    </source>
</evidence>
<gene>
    <name evidence="7" type="ORF">SAMN05444342_2810</name>
    <name evidence="6" type="ORF">ZOD2009_20657</name>
</gene>
<dbReference type="PATRIC" id="fig|797209.4.peg.4043"/>
<dbReference type="InterPro" id="IPR039424">
    <property type="entry name" value="SBP_5"/>
</dbReference>
<dbReference type="eggNOG" id="arCOG01534">
    <property type="taxonomic scope" value="Archaea"/>
</dbReference>
<dbReference type="Gene3D" id="3.10.105.10">
    <property type="entry name" value="Dipeptide-binding Protein, Domain 3"/>
    <property type="match status" value="1"/>
</dbReference>
<dbReference type="EMBL" id="AEMG01000029">
    <property type="protein sequence ID" value="EFW90045.1"/>
    <property type="molecule type" value="Genomic_DNA"/>
</dbReference>
<feature type="domain" description="Solute-binding protein family 5" evidence="5">
    <location>
        <begin position="82"/>
        <end position="453"/>
    </location>
</feature>